<sequence>MTAIVTRSPLQHLSMNGAHTNNNKRRSARHAFEDDDAPPTKKSKGETGAATTTKVALANGNGKATGGRANGAVRSKAKKSYEEQDDGFAFSRTRSKRGKAKEAEPEPAPAQAAQPEPEQEPQPKPAPTTQKKRTRKTLPTTPESDRDNAPKRRRSKRLSGENEQAQDDPFSGGQAREISMPPPRSTPGAQVVEHEQSPLVAQDPEAQKLHVEKKRRVTKIALPFADTPIIRRNKEMRKNSAEQHRRSSSGMRGRRASSLIDAGTSNALDLNVEAAETAPTAVFPAPSEVVVKPEEAQSQTVEDILADILGLTAVPHAEVETSEFYKHISQDLTEPRRMRQLLMWCGHRALPEKPRGNMDKDEANAIHAARAIQNELLNEFGSRNDMSNWFDREDTAPAVLVKKPNPRNVQNAAKLQELEAELARLQAEKRSWDELLASTNPAKQPAQTDSPPSLDPSSLDASLLDPSQSEILQSLLSVSGPHPTSSDLVSETKERLANVTESLEFKIDQFADGMHRLEQYTQVADRVADQVLAAASQKLEERDRERRERSGNVDSIDVLRGLSRAMQAPKRE</sequence>
<evidence type="ECO:0000313" key="1">
    <source>
        <dbReference type="EMBL" id="KAK8215292.1"/>
    </source>
</evidence>
<reference evidence="1" key="1">
    <citation type="submission" date="2024-02" db="EMBL/GenBank/DDBJ databases">
        <title>Metagenome Assembled Genome of Zalaria obscura JY119.</title>
        <authorList>
            <person name="Vighnesh L."/>
            <person name="Jagadeeshwari U."/>
            <person name="Venkata Ramana C."/>
            <person name="Sasikala C."/>
        </authorList>
    </citation>
    <scope>NUCLEOTIDE SEQUENCE</scope>
    <source>
        <strain evidence="1">JY119</strain>
    </source>
</reference>
<protein>
    <submittedName>
        <fullName evidence="1">Uncharacterized protein</fullName>
    </submittedName>
</protein>
<comment type="caution">
    <text evidence="1">The sequence shown here is derived from an EMBL/GenBank/DDBJ whole genome shotgun (WGS) entry which is preliminary data.</text>
</comment>
<dbReference type="Proteomes" id="UP001320706">
    <property type="component" value="Unassembled WGS sequence"/>
</dbReference>
<accession>A0ACC3SIG5</accession>
<evidence type="ECO:0000313" key="2">
    <source>
        <dbReference type="Proteomes" id="UP001320706"/>
    </source>
</evidence>
<gene>
    <name evidence="1" type="ORF">M8818_001913</name>
</gene>
<proteinExistence type="predicted"/>
<organism evidence="1 2">
    <name type="scientific">Zalaria obscura</name>
    <dbReference type="NCBI Taxonomy" id="2024903"/>
    <lineage>
        <taxon>Eukaryota</taxon>
        <taxon>Fungi</taxon>
        <taxon>Dikarya</taxon>
        <taxon>Ascomycota</taxon>
        <taxon>Pezizomycotina</taxon>
        <taxon>Dothideomycetes</taxon>
        <taxon>Dothideomycetidae</taxon>
        <taxon>Dothideales</taxon>
        <taxon>Zalariaceae</taxon>
        <taxon>Zalaria</taxon>
    </lineage>
</organism>
<keyword evidence="2" id="KW-1185">Reference proteome</keyword>
<name>A0ACC3SIG5_9PEZI</name>
<dbReference type="EMBL" id="JAMKPW020000008">
    <property type="protein sequence ID" value="KAK8215292.1"/>
    <property type="molecule type" value="Genomic_DNA"/>
</dbReference>